<keyword evidence="2" id="KW-0560">Oxidoreductase</keyword>
<evidence type="ECO:0000313" key="5">
    <source>
        <dbReference type="Proteomes" id="UP000041254"/>
    </source>
</evidence>
<dbReference type="EMBL" id="CDMY01000033">
    <property type="protein sequence ID" value="CEL91958.1"/>
    <property type="molecule type" value="Genomic_DNA"/>
</dbReference>
<dbReference type="Gene3D" id="3.40.50.720">
    <property type="entry name" value="NAD(P)-binding Rossmann-like Domain"/>
    <property type="match status" value="1"/>
</dbReference>
<dbReference type="PhylomeDB" id="A0A0G4E9B6"/>
<keyword evidence="5" id="KW-1185">Reference proteome</keyword>
<sequence>MLFLDSDLRTAMARSHETFEGRVVWITGASSGIGRAMATQLAKAGARLIISGRNVSALNELRSHLLTLQPRGAAQEVILTGKTIDEAANANPTHDLSPSSYQSTADTDSKPPSPYARNGRVSTESFSSVASADRPTERVVVLPFDLSSLDTLPEFSTRAFDTFGRIDMVCLNAGVSQRSLAEQLPFSSVRHMMSVDCLSPICIVKTLLPRLQQQGGARILISNTLQAKIALPGRSSYGASKAALRSWFDSLRAELEGQRLADGITDKASQLHVTQCLLGYVNTSLSLNAIGAGGQRHAAHDPTTSKGMSADRAAQLMLRAAGAHVEEAWIGKRKELLHLNLCHYAPDLFAWGLRRQNRKRVLELRGHKRD</sequence>
<dbReference type="OMA" id="YFWIMAK"/>
<evidence type="ECO:0000256" key="3">
    <source>
        <dbReference type="SAM" id="MobiDB-lite"/>
    </source>
</evidence>
<dbReference type="Pfam" id="PF00106">
    <property type="entry name" value="adh_short"/>
    <property type="match status" value="2"/>
</dbReference>
<name>A0A0G4E9B6_VITBC</name>
<feature type="compositionally biased region" description="Polar residues" evidence="3">
    <location>
        <begin position="90"/>
        <end position="106"/>
    </location>
</feature>
<dbReference type="PANTHER" id="PTHR44196">
    <property type="entry name" value="DEHYDROGENASE/REDUCTASE SDR FAMILY MEMBER 7B"/>
    <property type="match status" value="1"/>
</dbReference>
<proteinExistence type="inferred from homology"/>
<comment type="similarity">
    <text evidence="1">Belongs to the short-chain dehydrogenases/reductases (SDR) family.</text>
</comment>
<dbReference type="SUPFAM" id="SSF51735">
    <property type="entry name" value="NAD(P)-binding Rossmann-fold domains"/>
    <property type="match status" value="1"/>
</dbReference>
<organism evidence="4 5">
    <name type="scientific">Vitrella brassicaformis (strain CCMP3155)</name>
    <dbReference type="NCBI Taxonomy" id="1169540"/>
    <lineage>
        <taxon>Eukaryota</taxon>
        <taxon>Sar</taxon>
        <taxon>Alveolata</taxon>
        <taxon>Colpodellida</taxon>
        <taxon>Vitrellaceae</taxon>
        <taxon>Vitrella</taxon>
    </lineage>
</organism>
<evidence type="ECO:0000313" key="4">
    <source>
        <dbReference type="EMBL" id="CEL91958.1"/>
    </source>
</evidence>
<gene>
    <name evidence="4" type="ORF">Vbra_6712</name>
</gene>
<dbReference type="PRINTS" id="PR00081">
    <property type="entry name" value="GDHRDH"/>
</dbReference>
<reference evidence="4 5" key="1">
    <citation type="submission" date="2014-11" db="EMBL/GenBank/DDBJ databases">
        <authorList>
            <person name="Zhu J."/>
            <person name="Qi W."/>
            <person name="Song R."/>
        </authorList>
    </citation>
    <scope>NUCLEOTIDE SEQUENCE [LARGE SCALE GENOMIC DNA]</scope>
</reference>
<dbReference type="GO" id="GO:0016020">
    <property type="term" value="C:membrane"/>
    <property type="evidence" value="ECO:0007669"/>
    <property type="project" value="TreeGrafter"/>
</dbReference>
<dbReference type="Proteomes" id="UP000041254">
    <property type="component" value="Unassembled WGS sequence"/>
</dbReference>
<dbReference type="InParanoid" id="A0A0G4E9B6"/>
<evidence type="ECO:0000256" key="2">
    <source>
        <dbReference type="ARBA" id="ARBA00023002"/>
    </source>
</evidence>
<dbReference type="PANTHER" id="PTHR44196:SF1">
    <property type="entry name" value="DEHYDROGENASE_REDUCTASE SDR FAMILY MEMBER 7B"/>
    <property type="match status" value="1"/>
</dbReference>
<dbReference type="OrthoDB" id="1274115at2759"/>
<dbReference type="InterPro" id="IPR002347">
    <property type="entry name" value="SDR_fam"/>
</dbReference>
<feature type="compositionally biased region" description="Polar residues" evidence="3">
    <location>
        <begin position="120"/>
        <end position="129"/>
    </location>
</feature>
<feature type="region of interest" description="Disordered" evidence="3">
    <location>
        <begin position="88"/>
        <end position="129"/>
    </location>
</feature>
<dbReference type="AlphaFoldDB" id="A0A0G4E9B6"/>
<accession>A0A0G4E9B6</accession>
<dbReference type="VEuPathDB" id="CryptoDB:Vbra_6712"/>
<dbReference type="STRING" id="1169540.A0A0G4E9B6"/>
<evidence type="ECO:0000256" key="1">
    <source>
        <dbReference type="ARBA" id="ARBA00006484"/>
    </source>
</evidence>
<protein>
    <submittedName>
        <fullName evidence="4">Uncharacterized protein</fullName>
    </submittedName>
</protein>
<dbReference type="InterPro" id="IPR036291">
    <property type="entry name" value="NAD(P)-bd_dom_sf"/>
</dbReference>
<dbReference type="GO" id="GO:0016491">
    <property type="term" value="F:oxidoreductase activity"/>
    <property type="evidence" value="ECO:0007669"/>
    <property type="project" value="UniProtKB-KW"/>
</dbReference>